<evidence type="ECO:0000313" key="2">
    <source>
        <dbReference type="EMBL" id="OIO08085.1"/>
    </source>
</evidence>
<proteinExistence type="predicted"/>
<evidence type="ECO:0000256" key="1">
    <source>
        <dbReference type="SAM" id="MobiDB-lite"/>
    </source>
</evidence>
<dbReference type="Proteomes" id="UP000182860">
    <property type="component" value="Unassembled WGS sequence"/>
</dbReference>
<sequence>MDIENQADNQNESNESIESQKTEINQEVLAAEAKAKKASVKKNYTSGREALKDLAQKAMKLAAGQEAKIGTIKNKVGKMEGEAMKLMVATENKIDQEAGNSTIERIPTYDTATPEAQLVEMVPASEKIQKRFDAKISPDMKEAIATVCGQAFNKCKYPYALIGSNCYVPHTKYSAKIPDDLDVIFGIKDLDTVYSEMTSLQEQGLVKDLGQEELKKFGAEPNGCVKIHCLIKTSTGWKEMEAFGQYMHDEIVNQNKPTNGLINLGAEQQTVELVNVNGIDVPIGSEATAEELYLKNTINEFALFDLDGWQNKGNLNAKALQRIFNLINLDGRDFANSIDSVIEKISRLKPPTEQSHLAQASIQEIWDKFKTLPKSGAGLVNHLMERGDINVQGESERATKILTTEKAVDIITNKTDRTMRVVNEQYKYLDELATAVAATEKPTQSGLTATISELKKGIDQCLGFGNMYKEYIKQINSDNKNDFCAYVSIPRLRNHFIKPVVLKLLAHRKNLEAKLTQ</sequence>
<accession>A0A1J4TB89</accession>
<evidence type="ECO:0000313" key="3">
    <source>
        <dbReference type="Proteomes" id="UP000182860"/>
    </source>
</evidence>
<gene>
    <name evidence="2" type="ORF">AUJ35_00950</name>
</gene>
<comment type="caution">
    <text evidence="2">The sequence shown here is derived from an EMBL/GenBank/DDBJ whole genome shotgun (WGS) entry which is preliminary data.</text>
</comment>
<protein>
    <submittedName>
        <fullName evidence="2">Uncharacterized protein</fullName>
    </submittedName>
</protein>
<dbReference type="AlphaFoldDB" id="A0A1J4TB89"/>
<feature type="region of interest" description="Disordered" evidence="1">
    <location>
        <begin position="1"/>
        <end position="24"/>
    </location>
</feature>
<name>A0A1J4TB89_9BACT</name>
<dbReference type="EMBL" id="MNUV01000016">
    <property type="protein sequence ID" value="OIO08085.1"/>
    <property type="molecule type" value="Genomic_DNA"/>
</dbReference>
<organism evidence="2 3">
    <name type="scientific">Candidatus Falkowbacteria bacterium CG1_02_41_21</name>
    <dbReference type="NCBI Taxonomy" id="1805147"/>
    <lineage>
        <taxon>Bacteria</taxon>
        <taxon>Candidatus Falkowiibacteriota</taxon>
    </lineage>
</organism>
<reference evidence="2 3" key="1">
    <citation type="journal article" date="2016" name="Environ. Microbiol.">
        <title>Genomic resolution of a cold subsurface aquifer community provides metabolic insights for novel microbes adapted to high CO concentrations.</title>
        <authorList>
            <person name="Probst A.J."/>
            <person name="Castelle C.J."/>
            <person name="Singh A."/>
            <person name="Brown C.T."/>
            <person name="Anantharaman K."/>
            <person name="Sharon I."/>
            <person name="Hug L.A."/>
            <person name="Burstein D."/>
            <person name="Emerson J.B."/>
            <person name="Thomas B.C."/>
            <person name="Banfield J.F."/>
        </authorList>
    </citation>
    <scope>NUCLEOTIDE SEQUENCE [LARGE SCALE GENOMIC DNA]</scope>
    <source>
        <strain evidence="2">CG1_02_41_21</strain>
    </source>
</reference>